<sequence length="331" mass="37727">MTGRRKFVSEFSVGITSNGWLMFTPDQLHAEGKMKETHQDISDNSHIYLICKKPKANCSSEEPNINGDRAIGKVISRIDGVDVVSCYSFPFEFVKDEVALRVSTYPHRKIETVNAEGNWNRYWTSEMLALFTYNPIYYDLEVLYVGQAYADGKRTAIDRLRSHSTLQKILADTMNEFPDDQIYILTLVYNDYMLFSSFNGMDKNCIGGQEDDARLKSIIENPLSKKEIVCLAEAGLIRYFNPRYNITYKGSFPASDQKILSGCFDLDFSGLSVEIELNDSHFRLYSEDASVKYHHMAMFNLVDEQQRLGFFTLSNGVSDPITMTGVIPLTK</sequence>
<accession>A0ABX9FRP2</accession>
<proteinExistence type="predicted"/>
<dbReference type="RefSeq" id="WP_113858710.1">
    <property type="nucleotide sequence ID" value="NZ_QNRL01000008.1"/>
</dbReference>
<evidence type="ECO:0000313" key="2">
    <source>
        <dbReference type="Proteomes" id="UP000253201"/>
    </source>
</evidence>
<dbReference type="Proteomes" id="UP000253201">
    <property type="component" value="Unassembled WGS sequence"/>
</dbReference>
<name>A0ABX9FRP2_9ENTR</name>
<protein>
    <submittedName>
        <fullName evidence="1">Uncharacterized protein</fullName>
    </submittedName>
</protein>
<organism evidence="1 2">
    <name type="scientific">Pseudocitrobacter faecalis</name>
    <dbReference type="NCBI Taxonomy" id="1398493"/>
    <lineage>
        <taxon>Bacteria</taxon>
        <taxon>Pseudomonadati</taxon>
        <taxon>Pseudomonadota</taxon>
        <taxon>Gammaproteobacteria</taxon>
        <taxon>Enterobacterales</taxon>
        <taxon>Enterobacteriaceae</taxon>
        <taxon>Pseudocitrobacter</taxon>
    </lineage>
</organism>
<dbReference type="EMBL" id="QNRL01000008">
    <property type="protein sequence ID" value="RBP08769.1"/>
    <property type="molecule type" value="Genomic_DNA"/>
</dbReference>
<gene>
    <name evidence="1" type="ORF">DFQ50_10853</name>
</gene>
<comment type="caution">
    <text evidence="1">The sequence shown here is derived from an EMBL/GenBank/DDBJ whole genome shotgun (WGS) entry which is preliminary data.</text>
</comment>
<keyword evidence="2" id="KW-1185">Reference proteome</keyword>
<reference evidence="1 2" key="1">
    <citation type="submission" date="2018-06" db="EMBL/GenBank/DDBJ databases">
        <title>Genomic Encyclopedia of Type Strains, Phase IV (KMG-IV): sequencing the most valuable type-strain genomes for metagenomic binning, comparative biology and taxonomic classification.</title>
        <authorList>
            <person name="Goeker M."/>
        </authorList>
    </citation>
    <scope>NUCLEOTIDE SEQUENCE [LARGE SCALE GENOMIC DNA]</scope>
    <source>
        <strain evidence="1 2">DSM 27453</strain>
    </source>
</reference>
<evidence type="ECO:0000313" key="1">
    <source>
        <dbReference type="EMBL" id="RBP08769.1"/>
    </source>
</evidence>